<dbReference type="InterPro" id="IPR041174">
    <property type="entry name" value="KRR1-like_KH1"/>
</dbReference>
<dbReference type="InterPro" id="IPR004087">
    <property type="entry name" value="KH_dom"/>
</dbReference>
<dbReference type="Gene3D" id="3.30.1370.10">
    <property type="entry name" value="K Homology domain, type 1"/>
    <property type="match status" value="2"/>
</dbReference>
<dbReference type="InterPro" id="IPR048550">
    <property type="entry name" value="KRR1-like_KH1_euk"/>
</dbReference>
<dbReference type="PANTHER" id="PTHR12581:SF0">
    <property type="entry name" value="KRR1 SMALL SUBUNIT PROCESSOME COMPONENT HOMOLOG"/>
    <property type="match status" value="1"/>
</dbReference>
<evidence type="ECO:0000256" key="8">
    <source>
        <dbReference type="ARBA" id="ARBA00023274"/>
    </source>
</evidence>
<evidence type="ECO:0000313" key="14">
    <source>
        <dbReference type="EMBL" id="RHZ48987.1"/>
    </source>
</evidence>
<gene>
    <name evidence="14" type="ORF">Glove_535g36</name>
</gene>
<dbReference type="AlphaFoldDB" id="A0A397GEU3"/>
<evidence type="ECO:0000256" key="5">
    <source>
        <dbReference type="ARBA" id="ARBA00022552"/>
    </source>
</evidence>
<feature type="compositionally biased region" description="Basic and acidic residues" evidence="12">
    <location>
        <begin position="291"/>
        <end position="315"/>
    </location>
</feature>
<evidence type="ECO:0000256" key="7">
    <source>
        <dbReference type="ARBA" id="ARBA00023242"/>
    </source>
</evidence>
<comment type="similarity">
    <text evidence="2 11">Belongs to the KRR1 family.</text>
</comment>
<dbReference type="SMART" id="SM00322">
    <property type="entry name" value="KH"/>
    <property type="match status" value="1"/>
</dbReference>
<evidence type="ECO:0000256" key="3">
    <source>
        <dbReference type="ARBA" id="ARBA00017405"/>
    </source>
</evidence>
<dbReference type="OrthoDB" id="441223at2759"/>
<dbReference type="FunFam" id="3.30.1370.10:FF:000011">
    <property type="entry name" value="KRR1 small subunit processome component"/>
    <property type="match status" value="1"/>
</dbReference>
<keyword evidence="8 11" id="KW-0687">Ribonucleoprotein</keyword>
<dbReference type="Proteomes" id="UP000266861">
    <property type="component" value="Unassembled WGS sequence"/>
</dbReference>
<sequence>MSNSDNDNNNSNNENVAKPKSKKYRKDKPWDNEEIDHWKIEPFSKENNPVPFTEESSFATLFPKYRENYLREVWPHVTKALDRVGIACVLDLIEGSMTVKTTRKTYDPYIIFKARDLIKLLARGVPFPQAVKILDDGVACDIIKIGSIVRNKERFIKRRQRLIGPNGSTLKAVELLTQCYVMVQGNTVSAMGSYKGLKEVRRIVIDCLKNIHPIYHIKELMIKRELAKDPKLKNESWDRFLPHFKKQNIKRKKPQIKKKEYTPFPPPPVPSKIDLQLESGEYFLKPHEKVAHAMEKKKEKRKENTLKRKAEREKAFIPPVEDNTSKKKKRKKSSQSTQSAE</sequence>
<dbReference type="InterPro" id="IPR048549">
    <property type="entry name" value="KRR1-like_KH2_euk"/>
</dbReference>
<comment type="caution">
    <text evidence="14">The sequence shown here is derived from an EMBL/GenBank/DDBJ whole genome shotgun (WGS) entry which is preliminary data.</text>
</comment>
<comment type="subcellular location">
    <subcellularLocation>
        <location evidence="1 11">Nucleus</location>
        <location evidence="1 11">Nucleolus</location>
    </subcellularLocation>
</comment>
<evidence type="ECO:0000256" key="9">
    <source>
        <dbReference type="ARBA" id="ARBA00024668"/>
    </source>
</evidence>
<dbReference type="GO" id="GO:0006364">
    <property type="term" value="P:rRNA processing"/>
    <property type="evidence" value="ECO:0007669"/>
    <property type="project" value="UniProtKB-KW"/>
</dbReference>
<keyword evidence="5 11" id="KW-0698">rRNA processing</keyword>
<dbReference type="Pfam" id="PF21800">
    <property type="entry name" value="KH_KRR1_2nd"/>
    <property type="match status" value="1"/>
</dbReference>
<evidence type="ECO:0000256" key="1">
    <source>
        <dbReference type="ARBA" id="ARBA00004604"/>
    </source>
</evidence>
<keyword evidence="6 11" id="KW-0694">RNA-binding</keyword>
<dbReference type="GO" id="GO:0003723">
    <property type="term" value="F:RNA binding"/>
    <property type="evidence" value="ECO:0007669"/>
    <property type="project" value="UniProtKB-KW"/>
</dbReference>
<dbReference type="InterPro" id="IPR048548">
    <property type="entry name" value="KRR1-like_KH2"/>
</dbReference>
<dbReference type="GO" id="GO:0032040">
    <property type="term" value="C:small-subunit processome"/>
    <property type="evidence" value="ECO:0007669"/>
    <property type="project" value="TreeGrafter"/>
</dbReference>
<dbReference type="STRING" id="1348612.A0A397GEU3"/>
<evidence type="ECO:0000313" key="15">
    <source>
        <dbReference type="Proteomes" id="UP000266861"/>
    </source>
</evidence>
<keyword evidence="15" id="KW-1185">Reference proteome</keyword>
<dbReference type="SUPFAM" id="SSF54791">
    <property type="entry name" value="Eukaryotic type KH-domain (KH-domain type I)"/>
    <property type="match status" value="1"/>
</dbReference>
<name>A0A397GEU3_9GLOM</name>
<evidence type="ECO:0000256" key="2">
    <source>
        <dbReference type="ARBA" id="ARBA00009344"/>
    </source>
</evidence>
<evidence type="ECO:0000256" key="11">
    <source>
        <dbReference type="PIRNR" id="PIRNR006515"/>
    </source>
</evidence>
<dbReference type="InterPro" id="IPR036612">
    <property type="entry name" value="KH_dom_type_1_sf"/>
</dbReference>
<evidence type="ECO:0000256" key="12">
    <source>
        <dbReference type="SAM" id="MobiDB-lite"/>
    </source>
</evidence>
<dbReference type="InterPro" id="IPR024166">
    <property type="entry name" value="rRNA_assembly_KRR1"/>
</dbReference>
<proteinExistence type="inferred from homology"/>
<dbReference type="CDD" id="cd22394">
    <property type="entry name" value="KH-I_KRR1_rpt2"/>
    <property type="match status" value="1"/>
</dbReference>
<reference evidence="14 15" key="1">
    <citation type="submission" date="2018-08" db="EMBL/GenBank/DDBJ databases">
        <title>Genome and evolution of the arbuscular mycorrhizal fungus Diversispora epigaea (formerly Glomus versiforme) and its bacterial endosymbionts.</title>
        <authorList>
            <person name="Sun X."/>
            <person name="Fei Z."/>
            <person name="Harrison M."/>
        </authorList>
    </citation>
    <scope>NUCLEOTIDE SEQUENCE [LARGE SCALE GENOMIC DNA]</scope>
    <source>
        <strain evidence="14 15">IT104</strain>
    </source>
</reference>
<dbReference type="FunFam" id="3.30.1370.10:FF:000014">
    <property type="entry name" value="KRR1 small subunit processome component"/>
    <property type="match status" value="1"/>
</dbReference>
<accession>A0A397GEU3</accession>
<feature type="region of interest" description="Disordered" evidence="12">
    <location>
        <begin position="248"/>
        <end position="270"/>
    </location>
</feature>
<feature type="domain" description="K Homology" evidence="13">
    <location>
        <begin position="143"/>
        <end position="209"/>
    </location>
</feature>
<comment type="function">
    <text evidence="9">Required for 40S ribosome biogenesis. Involved in nucleolar processing of pre-18S ribosomal RNA and ribosome assembly. Essential for vegetative growth.</text>
</comment>
<dbReference type="CDD" id="cd22393">
    <property type="entry name" value="KH-I_KRR1_rpt1"/>
    <property type="match status" value="1"/>
</dbReference>
<evidence type="ECO:0000256" key="4">
    <source>
        <dbReference type="ARBA" id="ARBA00022517"/>
    </source>
</evidence>
<feature type="region of interest" description="Disordered" evidence="12">
    <location>
        <begin position="1"/>
        <end position="30"/>
    </location>
</feature>
<dbReference type="PANTHER" id="PTHR12581">
    <property type="entry name" value="HIV-1 REV BINDING PROTEIN 2, 3"/>
    <property type="match status" value="1"/>
</dbReference>
<comment type="subunit">
    <text evidence="10">Component of the ribosomal small subunit (SSU) processome composed of at least 40 protein subunits and snoRNA U3. Interacts with snoRNA U3. Interacts with MPP10, KRI1 and with ribosomal proteins RPS1A, RPS4A, RPS4B, RPS8A, RPS8B, RPS11A, RPS11B, RPS13, RPS24, RPS25, RPL4A, RPL7B, RPL8, RPL23, RPL25 and RPL28.</text>
</comment>
<dbReference type="EMBL" id="PQFF01000457">
    <property type="protein sequence ID" value="RHZ48987.1"/>
    <property type="molecule type" value="Genomic_DNA"/>
</dbReference>
<evidence type="ECO:0000256" key="6">
    <source>
        <dbReference type="ARBA" id="ARBA00022884"/>
    </source>
</evidence>
<organism evidence="14 15">
    <name type="scientific">Diversispora epigaea</name>
    <dbReference type="NCBI Taxonomy" id="1348612"/>
    <lineage>
        <taxon>Eukaryota</taxon>
        <taxon>Fungi</taxon>
        <taxon>Fungi incertae sedis</taxon>
        <taxon>Mucoromycota</taxon>
        <taxon>Glomeromycotina</taxon>
        <taxon>Glomeromycetes</taxon>
        <taxon>Diversisporales</taxon>
        <taxon>Diversisporaceae</taxon>
        <taxon>Diversispora</taxon>
    </lineage>
</organism>
<protein>
    <recommendedName>
        <fullName evidence="3 11">KRR1 small subunit processome component</fullName>
    </recommendedName>
    <alternativeName>
        <fullName evidence="11">KRR-R motif-containing protein 1</fullName>
    </alternativeName>
</protein>
<dbReference type="PIRSF" id="PIRSF006515">
    <property type="entry name" value="KRR1"/>
    <property type="match status" value="1"/>
</dbReference>
<dbReference type="Pfam" id="PF17903">
    <property type="entry name" value="KH_KRR1_1st"/>
    <property type="match status" value="1"/>
</dbReference>
<keyword evidence="7 11" id="KW-0539">Nucleus</keyword>
<feature type="region of interest" description="Disordered" evidence="12">
    <location>
        <begin position="291"/>
        <end position="341"/>
    </location>
</feature>
<evidence type="ECO:0000256" key="10">
    <source>
        <dbReference type="ARBA" id="ARBA00025908"/>
    </source>
</evidence>
<feature type="compositionally biased region" description="Low complexity" evidence="12">
    <location>
        <begin position="1"/>
        <end position="15"/>
    </location>
</feature>
<evidence type="ECO:0000259" key="13">
    <source>
        <dbReference type="SMART" id="SM00322"/>
    </source>
</evidence>
<keyword evidence="4 11" id="KW-0690">Ribosome biogenesis</keyword>